<organism evidence="1">
    <name type="scientific">Rhizobium rhizogenes</name>
    <name type="common">Agrobacterium rhizogenes</name>
    <dbReference type="NCBI Taxonomy" id="359"/>
    <lineage>
        <taxon>Bacteria</taxon>
        <taxon>Pseudomonadati</taxon>
        <taxon>Pseudomonadota</taxon>
        <taxon>Alphaproteobacteria</taxon>
        <taxon>Hyphomicrobiales</taxon>
        <taxon>Rhizobiaceae</taxon>
        <taxon>Rhizobium/Agrobacterium group</taxon>
        <taxon>Rhizobium</taxon>
    </lineage>
</organism>
<protein>
    <submittedName>
        <fullName evidence="1">Uncharacterized protein</fullName>
    </submittedName>
</protein>
<name>A0A2Z2PQK5_RHIRH</name>
<geneLocation type="plasmid" evidence="1">
    <name>pTi_CFBP4423</name>
</geneLocation>
<sequence>MRNEKNIRPAGMSQCSRLSSGKEFSFFTIRVIFNKHFPWTETTLMHAKVALATNENYCKSGAK</sequence>
<dbReference type="AlphaFoldDB" id="A0A2Z2PQK5"/>
<proteinExistence type="predicted"/>
<reference evidence="1" key="1">
    <citation type="submission" date="2016-10" db="EMBL/GenBank/DDBJ databases">
        <title>Agrobacterium Ti plasmids: Classification based on T-DNA and Vir regions organization.</title>
        <authorList>
            <person name="Nabi N."/>
            <person name="Vial L."/>
            <person name="Ben Hafsa A."/>
            <person name="Chapulliot D."/>
            <person name="Berard A."/>
            <person name="Chauveau A."/>
            <person name="Le Paslier M.-C."/>
            <person name="Harzallah Skhiri F."/>
            <person name="Brunel D."/>
            <person name="Nesme X."/>
            <person name="Chaouachi M."/>
        </authorList>
    </citation>
    <scope>NUCLEOTIDE SEQUENCE</scope>
    <source>
        <strain evidence="1">CFBP4423</strain>
        <plasmid evidence="1">pTi_CFBP4423</plasmid>
    </source>
</reference>
<accession>A0A2Z2PQK5</accession>
<evidence type="ECO:0000313" key="1">
    <source>
        <dbReference type="EMBL" id="ASK45018.1"/>
    </source>
</evidence>
<keyword evidence="1" id="KW-0614">Plasmid</keyword>
<dbReference type="EMBL" id="KY000049">
    <property type="protein sequence ID" value="ASK45018.1"/>
    <property type="molecule type" value="Genomic_DNA"/>
</dbReference>